<reference evidence="7 8" key="1">
    <citation type="journal article" date="2016" name="BMC Genomics">
        <title>Genome sequencing and secondary metabolism of the postharvest pathogen Penicillium griseofulvum.</title>
        <authorList>
            <person name="Banani H."/>
            <person name="Marcet-Houben M."/>
            <person name="Ballester A.R."/>
            <person name="Abbruscato P."/>
            <person name="Gonzalez-Candelas L."/>
            <person name="Gabaldon T."/>
            <person name="Spadaro D."/>
        </authorList>
    </citation>
    <scope>NUCLEOTIDE SEQUENCE [LARGE SCALE GENOMIC DNA]</scope>
    <source>
        <strain evidence="7 8">PG3</strain>
    </source>
</reference>
<sequence>MYFKTEVITAVAAWALSAASLSFYSDCDYIEGGLCPRGDADFQDLGKQLSSSAKVYFPGSSGFTELTTRWSTLEEPKVNVVVVPGTENDVVQTVKYANKKEVPFLTFNGVHGALVSLGKMDHGVGISLSQLNSIQIAKDGKTVTMGGGTMSKKVTDTLWAAEKQTVTGTCECVSVLGPALGGGHGWLQGHHGLVSDQFVSMNVVLADGTLKTINQDSDLWWAMKGAGHNFGIVTSLTSKIYDIEHHDWAIETITLSGDKVEAVYQATNEHLLKNGAQPAEVITWSYWMNVPDIDASNPVIVLYIIQEGVKAVDPIYTKPFHDMAPLAIVPQAGTYKDLAAWTGIALDSPPCQNMGMANPRFPIYLETYDVAAQKMAWDIYAPAVRGDSPFNFSIFMFEGYSAGGVHAIPSSSSAFAFRSENILAAPLINYVPVDKALEDKAAALGNQLRNILHEATGRTDIRAYVNYAHGTETTHQMYGDNKDRLLALKQKYDPTGKFNFYAPIIDM</sequence>
<proteinExistence type="inferred from homology"/>
<dbReference type="Pfam" id="PF01565">
    <property type="entry name" value="FAD_binding_4"/>
    <property type="match status" value="1"/>
</dbReference>
<comment type="cofactor">
    <cofactor evidence="1">
        <name>FAD</name>
        <dbReference type="ChEBI" id="CHEBI:57692"/>
    </cofactor>
</comment>
<dbReference type="InterPro" id="IPR016166">
    <property type="entry name" value="FAD-bd_PCMH"/>
</dbReference>
<dbReference type="Gene3D" id="3.40.462.20">
    <property type="match status" value="1"/>
</dbReference>
<keyword evidence="4" id="KW-0274">FAD</keyword>
<dbReference type="OrthoDB" id="9996127at2759"/>
<dbReference type="Gene3D" id="3.30.465.10">
    <property type="match status" value="1"/>
</dbReference>
<dbReference type="InterPro" id="IPR036318">
    <property type="entry name" value="FAD-bd_PCMH-like_sf"/>
</dbReference>
<feature type="domain" description="FAD-binding PCMH-type" evidence="6">
    <location>
        <begin position="73"/>
        <end position="243"/>
    </location>
</feature>
<dbReference type="OMA" id="TSIFMFE"/>
<dbReference type="EMBL" id="LHQR01000071">
    <property type="protein sequence ID" value="KXG45471.1"/>
    <property type="molecule type" value="Genomic_DNA"/>
</dbReference>
<evidence type="ECO:0000256" key="5">
    <source>
        <dbReference type="ARBA" id="ARBA00023002"/>
    </source>
</evidence>
<evidence type="ECO:0000259" key="6">
    <source>
        <dbReference type="PROSITE" id="PS51387"/>
    </source>
</evidence>
<dbReference type="GO" id="GO:0071949">
    <property type="term" value="F:FAD binding"/>
    <property type="evidence" value="ECO:0007669"/>
    <property type="project" value="InterPro"/>
</dbReference>
<protein>
    <submittedName>
        <fullName evidence="7">FAD-binding, type 2</fullName>
    </submittedName>
</protein>
<keyword evidence="8" id="KW-1185">Reference proteome</keyword>
<evidence type="ECO:0000256" key="2">
    <source>
        <dbReference type="ARBA" id="ARBA00005466"/>
    </source>
</evidence>
<evidence type="ECO:0000313" key="7">
    <source>
        <dbReference type="EMBL" id="KXG45471.1"/>
    </source>
</evidence>
<dbReference type="GO" id="GO:0016491">
    <property type="term" value="F:oxidoreductase activity"/>
    <property type="evidence" value="ECO:0007669"/>
    <property type="project" value="UniProtKB-KW"/>
</dbReference>
<dbReference type="PROSITE" id="PS51387">
    <property type="entry name" value="FAD_PCMH"/>
    <property type="match status" value="1"/>
</dbReference>
<keyword evidence="5" id="KW-0560">Oxidoreductase</keyword>
<dbReference type="RefSeq" id="XP_040644007.1">
    <property type="nucleotide sequence ID" value="XM_040791733.1"/>
</dbReference>
<comment type="caution">
    <text evidence="7">The sequence shown here is derived from an EMBL/GenBank/DDBJ whole genome shotgun (WGS) entry which is preliminary data.</text>
</comment>
<dbReference type="PANTHER" id="PTHR42973">
    <property type="entry name" value="BINDING OXIDOREDUCTASE, PUTATIVE (AFU_ORTHOLOGUE AFUA_1G17690)-RELATED"/>
    <property type="match status" value="1"/>
</dbReference>
<dbReference type="InterPro" id="IPR012951">
    <property type="entry name" value="BBE"/>
</dbReference>
<dbReference type="Pfam" id="PF08031">
    <property type="entry name" value="BBE"/>
    <property type="match status" value="1"/>
</dbReference>
<dbReference type="Proteomes" id="UP000070168">
    <property type="component" value="Unassembled WGS sequence"/>
</dbReference>
<dbReference type="InterPro" id="IPR006094">
    <property type="entry name" value="Oxid_FAD_bind_N"/>
</dbReference>
<dbReference type="InterPro" id="IPR050416">
    <property type="entry name" value="FAD-linked_Oxidoreductase"/>
</dbReference>
<gene>
    <name evidence="7" type="ORF">PGRI_040200</name>
</gene>
<evidence type="ECO:0000313" key="8">
    <source>
        <dbReference type="Proteomes" id="UP000070168"/>
    </source>
</evidence>
<name>A0A135L929_PENPA</name>
<comment type="similarity">
    <text evidence="2">Belongs to the oxygen-dependent FAD-linked oxidoreductase family.</text>
</comment>
<evidence type="ECO:0000256" key="3">
    <source>
        <dbReference type="ARBA" id="ARBA00022630"/>
    </source>
</evidence>
<accession>A0A135L929</accession>
<keyword evidence="3" id="KW-0285">Flavoprotein</keyword>
<dbReference type="STRING" id="5078.A0A135L929"/>
<dbReference type="PANTHER" id="PTHR42973:SF9">
    <property type="entry name" value="FAD-BINDING PCMH-TYPE DOMAIN-CONTAINING PROTEIN-RELATED"/>
    <property type="match status" value="1"/>
</dbReference>
<evidence type="ECO:0000256" key="1">
    <source>
        <dbReference type="ARBA" id="ARBA00001974"/>
    </source>
</evidence>
<organism evidence="7 8">
    <name type="scientific">Penicillium patulum</name>
    <name type="common">Penicillium griseofulvum</name>
    <dbReference type="NCBI Taxonomy" id="5078"/>
    <lineage>
        <taxon>Eukaryota</taxon>
        <taxon>Fungi</taxon>
        <taxon>Dikarya</taxon>
        <taxon>Ascomycota</taxon>
        <taxon>Pezizomycotina</taxon>
        <taxon>Eurotiomycetes</taxon>
        <taxon>Eurotiomycetidae</taxon>
        <taxon>Eurotiales</taxon>
        <taxon>Aspergillaceae</taxon>
        <taxon>Penicillium</taxon>
    </lineage>
</organism>
<dbReference type="InterPro" id="IPR016169">
    <property type="entry name" value="FAD-bd_PCMH_sub2"/>
</dbReference>
<dbReference type="AlphaFoldDB" id="A0A135L929"/>
<dbReference type="GeneID" id="63707033"/>
<dbReference type="SUPFAM" id="SSF56176">
    <property type="entry name" value="FAD-binding/transporter-associated domain-like"/>
    <property type="match status" value="1"/>
</dbReference>
<evidence type="ECO:0000256" key="4">
    <source>
        <dbReference type="ARBA" id="ARBA00022827"/>
    </source>
</evidence>